<keyword evidence="1" id="KW-0808">Transferase</keyword>
<dbReference type="GO" id="GO:0016740">
    <property type="term" value="F:transferase activity"/>
    <property type="evidence" value="ECO:0007669"/>
    <property type="project" value="UniProtKB-KW"/>
</dbReference>
<dbReference type="OrthoDB" id="9895503at2759"/>
<evidence type="ECO:0000313" key="1">
    <source>
        <dbReference type="EMBL" id="PBC33941.1"/>
    </source>
</evidence>
<gene>
    <name evidence="1" type="ORF">APICC_00105</name>
</gene>
<dbReference type="AlphaFoldDB" id="A0A2A3ESC2"/>
<reference evidence="1 2" key="1">
    <citation type="submission" date="2014-07" db="EMBL/GenBank/DDBJ databases">
        <title>Genomic and transcriptomic analysis on Apis cerana provide comprehensive insights into honey bee biology.</title>
        <authorList>
            <person name="Diao Q."/>
            <person name="Sun L."/>
            <person name="Zheng H."/>
            <person name="Zheng H."/>
            <person name="Xu S."/>
            <person name="Wang S."/>
            <person name="Zeng Z."/>
            <person name="Hu F."/>
            <person name="Su S."/>
            <person name="Wu J."/>
        </authorList>
    </citation>
    <scope>NUCLEOTIDE SEQUENCE [LARGE SCALE GENOMIC DNA]</scope>
    <source>
        <tissue evidence="1">Pupae without intestine</tissue>
    </source>
</reference>
<keyword evidence="2" id="KW-1185">Reference proteome</keyword>
<proteinExistence type="predicted"/>
<dbReference type="PIRSF" id="PIRSF027833">
    <property type="entry name" value="MtTFB2"/>
    <property type="match status" value="1"/>
</dbReference>
<dbReference type="Proteomes" id="UP000242457">
    <property type="component" value="Unassembled WGS sequence"/>
</dbReference>
<dbReference type="STRING" id="94128.A0A2A3ESC2"/>
<dbReference type="EMBL" id="KZ288194">
    <property type="protein sequence ID" value="PBC33941.1"/>
    <property type="molecule type" value="Genomic_DNA"/>
</dbReference>
<dbReference type="SUPFAM" id="SSF53335">
    <property type="entry name" value="S-adenosyl-L-methionine-dependent methyltransferases"/>
    <property type="match status" value="1"/>
</dbReference>
<evidence type="ECO:0000313" key="2">
    <source>
        <dbReference type="Proteomes" id="UP000242457"/>
    </source>
</evidence>
<dbReference type="InterPro" id="IPR029063">
    <property type="entry name" value="SAM-dependent_MTases_sf"/>
</dbReference>
<name>A0A2A3ESC2_APICC</name>
<protein>
    <submittedName>
        <fullName evidence="1">Dimethyladenosine transferase 2</fullName>
    </submittedName>
</protein>
<sequence length="255" mass="30490">MSYVVELNPGYGLLTKDLLEAVSKLLYIPDKLKDFNELFNNVPKRKWEEESYMQIIGTLINSQFIRHIILSIMINGRVIFYFALSPYIWHKLAYQGKGSLITYVMFNTLFNYKVFGTLDRKGFLPWQKKRKLRKNYKHVEIDTNLYYVVKLEPKPDIFTLFGEKENIINFWHFIRHNLYKPSSKIIPTLEKIIPGCGIRLIKEKNYNIFTEFRQLNVNEIFDLYMDFKSWPEFKQSSFLSSVNDIKINFDPYLDD</sequence>
<accession>A0A2A3ESC2</accession>
<organism evidence="1 2">
    <name type="scientific">Apis cerana cerana</name>
    <name type="common">Oriental honeybee</name>
    <dbReference type="NCBI Taxonomy" id="94128"/>
    <lineage>
        <taxon>Eukaryota</taxon>
        <taxon>Metazoa</taxon>
        <taxon>Ecdysozoa</taxon>
        <taxon>Arthropoda</taxon>
        <taxon>Hexapoda</taxon>
        <taxon>Insecta</taxon>
        <taxon>Pterygota</taxon>
        <taxon>Neoptera</taxon>
        <taxon>Endopterygota</taxon>
        <taxon>Hymenoptera</taxon>
        <taxon>Apocrita</taxon>
        <taxon>Aculeata</taxon>
        <taxon>Apoidea</taxon>
        <taxon>Anthophila</taxon>
        <taxon>Apidae</taxon>
        <taxon>Apis</taxon>
    </lineage>
</organism>